<dbReference type="GO" id="GO:0062129">
    <property type="term" value="C:chitin-based extracellular matrix"/>
    <property type="evidence" value="ECO:0007669"/>
    <property type="project" value="TreeGrafter"/>
</dbReference>
<evidence type="ECO:0000256" key="2">
    <source>
        <dbReference type="PROSITE-ProRule" id="PRU00497"/>
    </source>
</evidence>
<keyword evidence="1 2" id="KW-0193">Cuticle</keyword>
<reference evidence="4" key="1">
    <citation type="submission" date="2013-04" db="EMBL/GenBank/DDBJ databases">
        <authorList>
            <person name="Qu J."/>
            <person name="Murali S.C."/>
            <person name="Bandaranaike D."/>
            <person name="Bellair M."/>
            <person name="Blankenburg K."/>
            <person name="Chao H."/>
            <person name="Dinh H."/>
            <person name="Doddapaneni H."/>
            <person name="Downs B."/>
            <person name="Dugan-Rocha S."/>
            <person name="Elkadiri S."/>
            <person name="Gnanaolivu R.D."/>
            <person name="Hernandez B."/>
            <person name="Javaid M."/>
            <person name="Jayaseelan J.C."/>
            <person name="Lee S."/>
            <person name="Li M."/>
            <person name="Ming W."/>
            <person name="Munidasa M."/>
            <person name="Muniz J."/>
            <person name="Nguyen L."/>
            <person name="Ongeri F."/>
            <person name="Osuji N."/>
            <person name="Pu L.-L."/>
            <person name="Puazo M."/>
            <person name="Qu C."/>
            <person name="Quiroz J."/>
            <person name="Raj R."/>
            <person name="Weissenberger G."/>
            <person name="Xin Y."/>
            <person name="Zou X."/>
            <person name="Han Y."/>
            <person name="Richards S."/>
            <person name="Worley K."/>
            <person name="Muzny D."/>
            <person name="Gibbs R."/>
        </authorList>
    </citation>
    <scope>NUCLEOTIDE SEQUENCE</scope>
    <source>
        <strain evidence="4">Sampled in the wild</strain>
    </source>
</reference>
<dbReference type="PANTHER" id="PTHR10380:SF173">
    <property type="entry name" value="CUTICULAR PROTEIN 47EF, ISOFORM C-RELATED"/>
    <property type="match status" value="1"/>
</dbReference>
<comment type="caution">
    <text evidence="4">The sequence shown here is derived from an EMBL/GenBank/DDBJ whole genome shotgun (WGS) entry which is preliminary data.</text>
</comment>
<evidence type="ECO:0000313" key="4">
    <source>
        <dbReference type="EMBL" id="KAG8236550.1"/>
    </source>
</evidence>
<dbReference type="PANTHER" id="PTHR10380">
    <property type="entry name" value="CUTICLE PROTEIN"/>
    <property type="match status" value="1"/>
</dbReference>
<name>A0A8K0KMV8_LADFU</name>
<dbReference type="InterPro" id="IPR050468">
    <property type="entry name" value="Cuticle_Struct_Prot"/>
</dbReference>
<organism evidence="4 5">
    <name type="scientific">Ladona fulva</name>
    <name type="common">Scarce chaser dragonfly</name>
    <name type="synonym">Libellula fulva</name>
    <dbReference type="NCBI Taxonomy" id="123851"/>
    <lineage>
        <taxon>Eukaryota</taxon>
        <taxon>Metazoa</taxon>
        <taxon>Ecdysozoa</taxon>
        <taxon>Arthropoda</taxon>
        <taxon>Hexapoda</taxon>
        <taxon>Insecta</taxon>
        <taxon>Pterygota</taxon>
        <taxon>Palaeoptera</taxon>
        <taxon>Odonata</taxon>
        <taxon>Epiprocta</taxon>
        <taxon>Anisoptera</taxon>
        <taxon>Libelluloidea</taxon>
        <taxon>Libellulidae</taxon>
        <taxon>Ladona</taxon>
    </lineage>
</organism>
<dbReference type="PROSITE" id="PS00233">
    <property type="entry name" value="CHIT_BIND_RR_1"/>
    <property type="match status" value="1"/>
</dbReference>
<gene>
    <name evidence="4" type="ORF">J437_LFUL016867</name>
</gene>
<dbReference type="InterPro" id="IPR000618">
    <property type="entry name" value="Insect_cuticle"/>
</dbReference>
<feature type="signal peptide" evidence="3">
    <location>
        <begin position="1"/>
        <end position="19"/>
    </location>
</feature>
<sequence length="109" mass="11649">MNSLTVALFLAVAIVMVNADTKPIIPIVQLDDVRDDAGQYSLRYVSGDGTSLVETAKLVPNDEGDGHVLVKEGTYRFTSPEGKTFVLSYVADKNGFQPTGDHLPVAPVA</sequence>
<dbReference type="Proteomes" id="UP000792457">
    <property type="component" value="Unassembled WGS sequence"/>
</dbReference>
<proteinExistence type="predicted"/>
<evidence type="ECO:0000256" key="1">
    <source>
        <dbReference type="ARBA" id="ARBA00022460"/>
    </source>
</evidence>
<dbReference type="Pfam" id="PF00379">
    <property type="entry name" value="Chitin_bind_4"/>
    <property type="match status" value="1"/>
</dbReference>
<dbReference type="InterPro" id="IPR031311">
    <property type="entry name" value="CHIT_BIND_RR_consensus"/>
</dbReference>
<keyword evidence="5" id="KW-1185">Reference proteome</keyword>
<dbReference type="EMBL" id="KZ309041">
    <property type="protein sequence ID" value="KAG8236550.1"/>
    <property type="molecule type" value="Genomic_DNA"/>
</dbReference>
<feature type="chain" id="PRO_5035464189" evidence="3">
    <location>
        <begin position="20"/>
        <end position="109"/>
    </location>
</feature>
<dbReference type="AlphaFoldDB" id="A0A8K0KMV8"/>
<dbReference type="GO" id="GO:0008010">
    <property type="term" value="F:structural constituent of chitin-based larval cuticle"/>
    <property type="evidence" value="ECO:0007669"/>
    <property type="project" value="TreeGrafter"/>
</dbReference>
<reference evidence="4" key="2">
    <citation type="submission" date="2017-10" db="EMBL/GenBank/DDBJ databases">
        <title>Ladona fulva Genome sequencing and assembly.</title>
        <authorList>
            <person name="Murali S."/>
            <person name="Richards S."/>
            <person name="Bandaranaike D."/>
            <person name="Bellair M."/>
            <person name="Blankenburg K."/>
            <person name="Chao H."/>
            <person name="Dinh H."/>
            <person name="Doddapaneni H."/>
            <person name="Dugan-Rocha S."/>
            <person name="Elkadiri S."/>
            <person name="Gnanaolivu R."/>
            <person name="Hernandez B."/>
            <person name="Skinner E."/>
            <person name="Javaid M."/>
            <person name="Lee S."/>
            <person name="Li M."/>
            <person name="Ming W."/>
            <person name="Munidasa M."/>
            <person name="Muniz J."/>
            <person name="Nguyen L."/>
            <person name="Hughes D."/>
            <person name="Osuji N."/>
            <person name="Pu L.-L."/>
            <person name="Puazo M."/>
            <person name="Qu C."/>
            <person name="Quiroz J."/>
            <person name="Raj R."/>
            <person name="Weissenberger G."/>
            <person name="Xin Y."/>
            <person name="Zou X."/>
            <person name="Han Y."/>
            <person name="Worley K."/>
            <person name="Muzny D."/>
            <person name="Gibbs R."/>
        </authorList>
    </citation>
    <scope>NUCLEOTIDE SEQUENCE</scope>
    <source>
        <strain evidence="4">Sampled in the wild</strain>
    </source>
</reference>
<protein>
    <submittedName>
        <fullName evidence="4">Uncharacterized protein</fullName>
    </submittedName>
</protein>
<dbReference type="PROSITE" id="PS51155">
    <property type="entry name" value="CHIT_BIND_RR_2"/>
    <property type="match status" value="1"/>
</dbReference>
<evidence type="ECO:0000313" key="5">
    <source>
        <dbReference type="Proteomes" id="UP000792457"/>
    </source>
</evidence>
<accession>A0A8K0KMV8</accession>
<evidence type="ECO:0000256" key="3">
    <source>
        <dbReference type="SAM" id="SignalP"/>
    </source>
</evidence>
<keyword evidence="3" id="KW-0732">Signal</keyword>
<dbReference type="OrthoDB" id="6368834at2759"/>